<dbReference type="EMBL" id="CGIH01000029">
    <property type="protein sequence ID" value="CFX78161.1"/>
    <property type="molecule type" value="Genomic_DNA"/>
</dbReference>
<evidence type="ECO:0000313" key="3">
    <source>
        <dbReference type="Proteomes" id="UP000045545"/>
    </source>
</evidence>
<gene>
    <name evidence="2" type="ORF">1868</name>
</gene>
<organism evidence="2 3">
    <name type="scientific">Syntrophomonas zehnderi OL-4</name>
    <dbReference type="NCBI Taxonomy" id="690567"/>
    <lineage>
        <taxon>Bacteria</taxon>
        <taxon>Bacillati</taxon>
        <taxon>Bacillota</taxon>
        <taxon>Clostridia</taxon>
        <taxon>Eubacteriales</taxon>
        <taxon>Syntrophomonadaceae</taxon>
        <taxon>Syntrophomonas</taxon>
    </lineage>
</organism>
<sequence length="198" mass="22469">MGKRKKEKTNKSEQKMNTGMSAPTIDLSNSSWEKHFDEAKDLYKKGVNGDVGAARKALELLEVLHRQIPENTLIEAYYGGAYVLSAREENNLVNKGKKSSQGLKILDSAFQKEPDDIQIRILHAYVLKNLPDWLNRGPDAIEDFLYLKSRYEAAPGIFNADLYEKILSDIEEIRNRLGAIPPHVQKIYASFSKMGKKK</sequence>
<evidence type="ECO:0000313" key="2">
    <source>
        <dbReference type="EMBL" id="CFX78161.1"/>
    </source>
</evidence>
<dbReference type="OrthoDB" id="1807878at2"/>
<accession>A0A0E4GB81</accession>
<proteinExistence type="predicted"/>
<reference evidence="2 3" key="1">
    <citation type="submission" date="2015-03" db="EMBL/GenBank/DDBJ databases">
        <authorList>
            <person name="Murphy D."/>
        </authorList>
    </citation>
    <scope>NUCLEOTIDE SEQUENCE [LARGE SCALE GENOMIC DNA]</scope>
    <source>
        <strain evidence="2 3">OL-4</strain>
    </source>
</reference>
<feature type="region of interest" description="Disordered" evidence="1">
    <location>
        <begin position="1"/>
        <end position="27"/>
    </location>
</feature>
<dbReference type="STRING" id="690567.1868"/>
<dbReference type="Proteomes" id="UP000045545">
    <property type="component" value="Unassembled WGS sequence"/>
</dbReference>
<keyword evidence="3" id="KW-1185">Reference proteome</keyword>
<name>A0A0E4GB81_9FIRM</name>
<feature type="compositionally biased region" description="Polar residues" evidence="1">
    <location>
        <begin position="15"/>
        <end position="27"/>
    </location>
</feature>
<dbReference type="RefSeq" id="WP_052729699.1">
    <property type="nucleotide sequence ID" value="NZ_CGIH01000029.1"/>
</dbReference>
<evidence type="ECO:0000256" key="1">
    <source>
        <dbReference type="SAM" id="MobiDB-lite"/>
    </source>
</evidence>
<dbReference type="AlphaFoldDB" id="A0A0E4GB81"/>
<protein>
    <submittedName>
        <fullName evidence="2">Uncharacterized</fullName>
    </submittedName>
</protein>